<feature type="transmembrane region" description="Helical" evidence="1">
    <location>
        <begin position="7"/>
        <end position="32"/>
    </location>
</feature>
<reference evidence="3" key="1">
    <citation type="journal article" date="2023" name="Mol. Biol. Evol.">
        <title>Third-Generation Sequencing Reveals the Adaptive Role of the Epigenome in Three Deep-Sea Polychaetes.</title>
        <authorList>
            <person name="Perez M."/>
            <person name="Aroh O."/>
            <person name="Sun Y."/>
            <person name="Lan Y."/>
            <person name="Juniper S.K."/>
            <person name="Young C.R."/>
            <person name="Angers B."/>
            <person name="Qian P.Y."/>
        </authorList>
    </citation>
    <scope>NUCLEOTIDE SEQUENCE</scope>
    <source>
        <strain evidence="3">R07B-5</strain>
    </source>
</reference>
<gene>
    <name evidence="3" type="ORF">NP493_229g01032</name>
</gene>
<proteinExistence type="predicted"/>
<feature type="domain" description="SUEL-type lectin" evidence="2">
    <location>
        <begin position="32"/>
        <end position="120"/>
    </location>
</feature>
<dbReference type="InterPro" id="IPR043159">
    <property type="entry name" value="Lectin_gal-bd_sf"/>
</dbReference>
<dbReference type="Proteomes" id="UP001209878">
    <property type="component" value="Unassembled WGS sequence"/>
</dbReference>
<dbReference type="EMBL" id="JAODUO010000228">
    <property type="protein sequence ID" value="KAK2185625.1"/>
    <property type="molecule type" value="Genomic_DNA"/>
</dbReference>
<dbReference type="GO" id="GO:0030246">
    <property type="term" value="F:carbohydrate binding"/>
    <property type="evidence" value="ECO:0007669"/>
    <property type="project" value="InterPro"/>
</dbReference>
<name>A0AAD9P026_RIDPI</name>
<dbReference type="Gene3D" id="2.60.120.740">
    <property type="match status" value="2"/>
</dbReference>
<keyword evidence="4" id="KW-1185">Reference proteome</keyword>
<dbReference type="AlphaFoldDB" id="A0AAD9P026"/>
<dbReference type="Pfam" id="PF02140">
    <property type="entry name" value="SUEL_Lectin"/>
    <property type="match status" value="2"/>
</dbReference>
<accession>A0AAD9P026</accession>
<sequence length="234" mass="25189">MFGRRDLLLRGVVCFGILGLLCCTTTGLKVAFCEWEQVTLYCTPGMKLKINDAKYGRDSPYTCCVWPFSTTKCTSKSVTSALKPKCDGKGVCQFTVSNAVLGSDPCANVYKYVTIDYECVSSLPAGVVTTLMPGVLAPSTVKKAVACEHNPVTLTCPAGQRVDIVKAFYGRTDGTTCPVGRLYSTNCGTDVKATVAARCVGQQCVLMADNTLSGNIDPCYGTYKYLTVEYRCIT</sequence>
<keyword evidence="1" id="KW-1133">Transmembrane helix</keyword>
<protein>
    <recommendedName>
        <fullName evidence="2">SUEL-type lectin domain-containing protein</fullName>
    </recommendedName>
</protein>
<evidence type="ECO:0000256" key="1">
    <source>
        <dbReference type="SAM" id="Phobius"/>
    </source>
</evidence>
<evidence type="ECO:0000313" key="4">
    <source>
        <dbReference type="Proteomes" id="UP001209878"/>
    </source>
</evidence>
<feature type="domain" description="SUEL-type lectin" evidence="2">
    <location>
        <begin position="146"/>
        <end position="233"/>
    </location>
</feature>
<dbReference type="PROSITE" id="PS50228">
    <property type="entry name" value="SUEL_LECTIN"/>
    <property type="match status" value="2"/>
</dbReference>
<evidence type="ECO:0000259" key="2">
    <source>
        <dbReference type="PROSITE" id="PS50228"/>
    </source>
</evidence>
<keyword evidence="1" id="KW-0812">Transmembrane</keyword>
<organism evidence="3 4">
    <name type="scientific">Ridgeia piscesae</name>
    <name type="common">Tubeworm</name>
    <dbReference type="NCBI Taxonomy" id="27915"/>
    <lineage>
        <taxon>Eukaryota</taxon>
        <taxon>Metazoa</taxon>
        <taxon>Spiralia</taxon>
        <taxon>Lophotrochozoa</taxon>
        <taxon>Annelida</taxon>
        <taxon>Polychaeta</taxon>
        <taxon>Sedentaria</taxon>
        <taxon>Canalipalpata</taxon>
        <taxon>Sabellida</taxon>
        <taxon>Siboglinidae</taxon>
        <taxon>Ridgeia</taxon>
    </lineage>
</organism>
<comment type="caution">
    <text evidence="3">The sequence shown here is derived from an EMBL/GenBank/DDBJ whole genome shotgun (WGS) entry which is preliminary data.</text>
</comment>
<dbReference type="CDD" id="cd22827">
    <property type="entry name" value="Gal_Rha_Lectin_SUL-I-like"/>
    <property type="match status" value="1"/>
</dbReference>
<dbReference type="InterPro" id="IPR000922">
    <property type="entry name" value="Lectin_gal-bd_dom"/>
</dbReference>
<dbReference type="PANTHER" id="PTHR46780">
    <property type="entry name" value="PROTEIN EVA-1"/>
    <property type="match status" value="1"/>
</dbReference>
<keyword evidence="1" id="KW-0472">Membrane</keyword>
<evidence type="ECO:0000313" key="3">
    <source>
        <dbReference type="EMBL" id="KAK2185625.1"/>
    </source>
</evidence>